<keyword evidence="2" id="KW-1133">Transmembrane helix</keyword>
<reference evidence="4" key="1">
    <citation type="journal article" date="2018" name="Nat. Microbiol.">
        <title>Leveraging single-cell genomics to expand the fungal tree of life.</title>
        <authorList>
            <person name="Ahrendt S.R."/>
            <person name="Quandt C.A."/>
            <person name="Ciobanu D."/>
            <person name="Clum A."/>
            <person name="Salamov A."/>
            <person name="Andreopoulos B."/>
            <person name="Cheng J.F."/>
            <person name="Woyke T."/>
            <person name="Pelin A."/>
            <person name="Henrissat B."/>
            <person name="Reynolds N.K."/>
            <person name="Benny G.L."/>
            <person name="Smith M.E."/>
            <person name="James T.Y."/>
            <person name="Grigoriev I.V."/>
        </authorList>
    </citation>
    <scope>NUCLEOTIDE SEQUENCE [LARGE SCALE GENOMIC DNA]</scope>
    <source>
        <strain evidence="4">ATCC 52028</strain>
    </source>
</reference>
<evidence type="ECO:0000313" key="4">
    <source>
        <dbReference type="Proteomes" id="UP000268535"/>
    </source>
</evidence>
<evidence type="ECO:0000313" key="3">
    <source>
        <dbReference type="EMBL" id="RKO96547.1"/>
    </source>
</evidence>
<feature type="compositionally biased region" description="Low complexity" evidence="1">
    <location>
        <begin position="278"/>
        <end position="292"/>
    </location>
</feature>
<protein>
    <submittedName>
        <fullName evidence="3">Uncharacterized protein</fullName>
    </submittedName>
</protein>
<feature type="region of interest" description="Disordered" evidence="1">
    <location>
        <begin position="278"/>
        <end position="338"/>
    </location>
</feature>
<feature type="compositionally biased region" description="Polar residues" evidence="1">
    <location>
        <begin position="299"/>
        <end position="314"/>
    </location>
</feature>
<dbReference type="AlphaFoldDB" id="A0A4V1ITC2"/>
<keyword evidence="2" id="KW-0812">Transmembrane</keyword>
<evidence type="ECO:0000256" key="2">
    <source>
        <dbReference type="SAM" id="Phobius"/>
    </source>
</evidence>
<sequence>MAAELQTQGPTAQKVAGAVIVHAYNFLLMTSVPRKKTDATRTAQDHFWLCFWLMPTDETVMAAVAACCTTLPLSHPGSGRDTEHDQRSQDHASLRTQRTCCTLIRRPRFIQHYRESRIADLDPPGMRLSSPLAAGGARRRYRRSTFGSLVALLGVAGAVLCAVVDAASVSEKDGGVHVCADFPGRIVAVKGFATRRIAFGRLRSFGVQTVITDGAASEPYGADATAEPHLSTARVVEDPVLRPYPESVQQRSAPQSLMPALRPSIEVTAATVRAAAAAAGADTNPAATAATTPPDTRLLGSSASIGSVAESNDSAVAAPDPDNRDEPPSGSSAMDAEDVDGEDAIMADADSDAEPAFDDMTLLSMAEQSRKVFTNTTFIIVRHGEKLTWPDGKAPSRGAKKRYVDDTLLSAKGHERAFALVGYFLHRKEMTDLLKDRPLTTIIAQASDPRPNAAGKSQRPYQTIAPLLAALTAAAQTLPVSPAPFGHASAATVTGVLRADGTVDHGDPVDVATAAERAKERWPRLRLLHQGSKGGRRLHHPVERGFVLGASKKLDTLAPFGSGACAGGTYDGSAILTWPP</sequence>
<gene>
    <name evidence="3" type="ORF">CAUPRSCDRAFT_11760</name>
</gene>
<dbReference type="EMBL" id="ML009840">
    <property type="protein sequence ID" value="RKO96547.1"/>
    <property type="molecule type" value="Genomic_DNA"/>
</dbReference>
<dbReference type="Proteomes" id="UP000268535">
    <property type="component" value="Unassembled WGS sequence"/>
</dbReference>
<organism evidence="3 4">
    <name type="scientific">Caulochytrium protostelioides</name>
    <dbReference type="NCBI Taxonomy" id="1555241"/>
    <lineage>
        <taxon>Eukaryota</taxon>
        <taxon>Fungi</taxon>
        <taxon>Fungi incertae sedis</taxon>
        <taxon>Chytridiomycota</taxon>
        <taxon>Chytridiomycota incertae sedis</taxon>
        <taxon>Chytridiomycetes</taxon>
        <taxon>Caulochytriales</taxon>
        <taxon>Caulochytriaceae</taxon>
        <taxon>Caulochytrium</taxon>
    </lineage>
</organism>
<accession>A0A4V1ITC2</accession>
<evidence type="ECO:0000256" key="1">
    <source>
        <dbReference type="SAM" id="MobiDB-lite"/>
    </source>
</evidence>
<keyword evidence="2" id="KW-0472">Membrane</keyword>
<proteinExistence type="predicted"/>
<name>A0A4V1ITC2_9FUNG</name>
<feature type="transmembrane region" description="Helical" evidence="2">
    <location>
        <begin position="146"/>
        <end position="169"/>
    </location>
</feature>